<dbReference type="InterPro" id="IPR029061">
    <property type="entry name" value="THDP-binding"/>
</dbReference>
<dbReference type="OrthoDB" id="9785953at2"/>
<gene>
    <name evidence="4" type="ORF">GA0070623_1666</name>
</gene>
<evidence type="ECO:0000313" key="5">
    <source>
        <dbReference type="Proteomes" id="UP000198226"/>
    </source>
</evidence>
<dbReference type="SUPFAM" id="SSF52518">
    <property type="entry name" value="Thiamin diphosphate-binding fold (THDP-binding)"/>
    <property type="match status" value="1"/>
</dbReference>
<dbReference type="InterPro" id="IPR051818">
    <property type="entry name" value="TPP_dependent_decarboxylase"/>
</dbReference>
<dbReference type="RefSeq" id="WP_084261331.1">
    <property type="nucleotide sequence ID" value="NZ_LRMV01000071.1"/>
</dbReference>
<evidence type="ECO:0000256" key="1">
    <source>
        <dbReference type="ARBA" id="ARBA00022793"/>
    </source>
</evidence>
<dbReference type="GO" id="GO:0000287">
    <property type="term" value="F:magnesium ion binding"/>
    <property type="evidence" value="ECO:0007669"/>
    <property type="project" value="UniProtKB-ARBA"/>
</dbReference>
<organism evidence="4 5">
    <name type="scientific">Micromonospora rifamycinica</name>
    <dbReference type="NCBI Taxonomy" id="291594"/>
    <lineage>
        <taxon>Bacteria</taxon>
        <taxon>Bacillati</taxon>
        <taxon>Actinomycetota</taxon>
        <taxon>Actinomycetes</taxon>
        <taxon>Micromonosporales</taxon>
        <taxon>Micromonosporaceae</taxon>
        <taxon>Micromonospora</taxon>
    </lineage>
</organism>
<dbReference type="InterPro" id="IPR011766">
    <property type="entry name" value="TPP_enzyme_TPP-bd"/>
</dbReference>
<evidence type="ECO:0000259" key="3">
    <source>
        <dbReference type="Pfam" id="PF02775"/>
    </source>
</evidence>
<dbReference type="GO" id="GO:0016831">
    <property type="term" value="F:carboxy-lyase activity"/>
    <property type="evidence" value="ECO:0007669"/>
    <property type="project" value="UniProtKB-KW"/>
</dbReference>
<reference evidence="5" key="1">
    <citation type="submission" date="2016-06" db="EMBL/GenBank/DDBJ databases">
        <authorList>
            <person name="Varghese N."/>
            <person name="Submissions Spin"/>
        </authorList>
    </citation>
    <scope>NUCLEOTIDE SEQUENCE [LARGE SCALE GENOMIC DNA]</scope>
    <source>
        <strain evidence="5">DSM 44983</strain>
    </source>
</reference>
<protein>
    <submittedName>
        <fullName evidence="4">Thiamine pyrophosphate enzyme, C-terminal TPP binding domain</fullName>
    </submittedName>
</protein>
<dbReference type="Proteomes" id="UP000198226">
    <property type="component" value="Chromosome I"/>
</dbReference>
<evidence type="ECO:0000256" key="2">
    <source>
        <dbReference type="ARBA" id="ARBA00023239"/>
    </source>
</evidence>
<dbReference type="EMBL" id="LT607752">
    <property type="protein sequence ID" value="SCG49139.1"/>
    <property type="molecule type" value="Genomic_DNA"/>
</dbReference>
<dbReference type="Pfam" id="PF02775">
    <property type="entry name" value="TPP_enzyme_C"/>
    <property type="match status" value="1"/>
</dbReference>
<dbReference type="PANTHER" id="PTHR42818:SF1">
    <property type="entry name" value="SULFOPYRUVATE DECARBOXYLASE"/>
    <property type="match status" value="1"/>
</dbReference>
<keyword evidence="2" id="KW-0456">Lyase</keyword>
<feature type="domain" description="Thiamine pyrophosphate enzyme TPP-binding" evidence="3">
    <location>
        <begin position="34"/>
        <end position="156"/>
    </location>
</feature>
<keyword evidence="1" id="KW-0210">Decarboxylase</keyword>
<keyword evidence="5" id="KW-1185">Reference proteome</keyword>
<sequence>MNKTAVIRALIEATSTDPIIFTTGYSCRIARNVADRPNHFYMTGSMGLAAAIGTGIALSTGRLVVVVDGDGALAMNPGCLLTAGALPHLPLLHLVLDDGRYDSTGGQRVPSRRINFTALAEAAGYTGVWHVDDLSKFRELLHSEARTCTSPTFVHCELTEEDEAGTPPRIEAELAQHQLRFSRHLTSSR</sequence>
<dbReference type="AlphaFoldDB" id="A0A109IJV3"/>
<dbReference type="PANTHER" id="PTHR42818">
    <property type="entry name" value="SULFOPYRUVATE DECARBOXYLASE SUBUNIT ALPHA"/>
    <property type="match status" value="1"/>
</dbReference>
<name>A0A109IJV3_9ACTN</name>
<dbReference type="Gene3D" id="3.40.50.970">
    <property type="match status" value="1"/>
</dbReference>
<evidence type="ECO:0000313" key="4">
    <source>
        <dbReference type="EMBL" id="SCG49139.1"/>
    </source>
</evidence>
<dbReference type="GO" id="GO:0030976">
    <property type="term" value="F:thiamine pyrophosphate binding"/>
    <property type="evidence" value="ECO:0007669"/>
    <property type="project" value="InterPro"/>
</dbReference>
<accession>A0A109IJV3</accession>
<proteinExistence type="predicted"/>